<dbReference type="EMBL" id="JAVHNR010000005">
    <property type="protein sequence ID" value="KAK6342787.1"/>
    <property type="molecule type" value="Genomic_DNA"/>
</dbReference>
<organism evidence="4 5">
    <name type="scientific">Orbilia javanica</name>
    <dbReference type="NCBI Taxonomy" id="47235"/>
    <lineage>
        <taxon>Eukaryota</taxon>
        <taxon>Fungi</taxon>
        <taxon>Dikarya</taxon>
        <taxon>Ascomycota</taxon>
        <taxon>Pezizomycotina</taxon>
        <taxon>Orbiliomycetes</taxon>
        <taxon>Orbiliales</taxon>
        <taxon>Orbiliaceae</taxon>
        <taxon>Orbilia</taxon>
    </lineage>
</organism>
<evidence type="ECO:0000256" key="3">
    <source>
        <dbReference type="SAM" id="MobiDB-lite"/>
    </source>
</evidence>
<dbReference type="SMART" id="SM00173">
    <property type="entry name" value="RAS"/>
    <property type="match status" value="1"/>
</dbReference>
<gene>
    <name evidence="4" type="primary">RAS1_2</name>
    <name evidence="4" type="ORF">TWF718_008173</name>
</gene>
<dbReference type="SMART" id="SM00174">
    <property type="entry name" value="RHO"/>
    <property type="match status" value="1"/>
</dbReference>
<evidence type="ECO:0000313" key="5">
    <source>
        <dbReference type="Proteomes" id="UP001313282"/>
    </source>
</evidence>
<keyword evidence="2" id="KW-0342">GTP-binding</keyword>
<dbReference type="SUPFAM" id="SSF52540">
    <property type="entry name" value="P-loop containing nucleoside triphosphate hydrolases"/>
    <property type="match status" value="1"/>
</dbReference>
<dbReference type="Gene3D" id="3.40.50.300">
    <property type="entry name" value="P-loop containing nucleotide triphosphate hydrolases"/>
    <property type="match status" value="1"/>
</dbReference>
<dbReference type="Proteomes" id="UP001313282">
    <property type="component" value="Unassembled WGS sequence"/>
</dbReference>
<protein>
    <submittedName>
        <fullName evidence="4">Ras GTPase</fullName>
    </submittedName>
</protein>
<dbReference type="InterPro" id="IPR001806">
    <property type="entry name" value="Small_GTPase"/>
</dbReference>
<feature type="compositionally biased region" description="Basic and acidic residues" evidence="3">
    <location>
        <begin position="183"/>
        <end position="199"/>
    </location>
</feature>
<evidence type="ECO:0000256" key="1">
    <source>
        <dbReference type="ARBA" id="ARBA00022741"/>
    </source>
</evidence>
<dbReference type="GO" id="GO:0003924">
    <property type="term" value="F:GTPase activity"/>
    <property type="evidence" value="ECO:0007669"/>
    <property type="project" value="InterPro"/>
</dbReference>
<dbReference type="AlphaFoldDB" id="A0AAN8MWL4"/>
<proteinExistence type="predicted"/>
<dbReference type="Pfam" id="PF00071">
    <property type="entry name" value="Ras"/>
    <property type="match status" value="1"/>
</dbReference>
<dbReference type="InterPro" id="IPR027417">
    <property type="entry name" value="P-loop_NTPase"/>
</dbReference>
<dbReference type="InterPro" id="IPR020849">
    <property type="entry name" value="Small_GTPase_Ras-type"/>
</dbReference>
<keyword evidence="5" id="KW-1185">Reference proteome</keyword>
<dbReference type="GO" id="GO:0016020">
    <property type="term" value="C:membrane"/>
    <property type="evidence" value="ECO:0007669"/>
    <property type="project" value="InterPro"/>
</dbReference>
<name>A0AAN8MWL4_9PEZI</name>
<dbReference type="PROSITE" id="PS51419">
    <property type="entry name" value="RAB"/>
    <property type="match status" value="1"/>
</dbReference>
<reference evidence="4 5" key="1">
    <citation type="submission" date="2019-10" db="EMBL/GenBank/DDBJ databases">
        <authorList>
            <person name="Palmer J.M."/>
        </authorList>
    </citation>
    <scope>NUCLEOTIDE SEQUENCE [LARGE SCALE GENOMIC DNA]</scope>
    <source>
        <strain evidence="4 5">TWF718</strain>
    </source>
</reference>
<feature type="region of interest" description="Disordered" evidence="3">
    <location>
        <begin position="183"/>
        <end position="205"/>
    </location>
</feature>
<dbReference type="PANTHER" id="PTHR24070">
    <property type="entry name" value="RAS, DI-RAS, AND RHEB FAMILY MEMBERS OF SMALL GTPASE SUPERFAMILY"/>
    <property type="match status" value="1"/>
</dbReference>
<dbReference type="GO" id="GO:0007165">
    <property type="term" value="P:signal transduction"/>
    <property type="evidence" value="ECO:0007669"/>
    <property type="project" value="InterPro"/>
</dbReference>
<evidence type="ECO:0000313" key="4">
    <source>
        <dbReference type="EMBL" id="KAK6342787.1"/>
    </source>
</evidence>
<dbReference type="GO" id="GO:0005525">
    <property type="term" value="F:GTP binding"/>
    <property type="evidence" value="ECO:0007669"/>
    <property type="project" value="UniProtKB-KW"/>
</dbReference>
<accession>A0AAN8MWL4</accession>
<evidence type="ECO:0000256" key="2">
    <source>
        <dbReference type="ARBA" id="ARBA00023134"/>
    </source>
</evidence>
<dbReference type="SMART" id="SM00175">
    <property type="entry name" value="RAB"/>
    <property type="match status" value="1"/>
</dbReference>
<dbReference type="PRINTS" id="PR00449">
    <property type="entry name" value="RASTRNSFRMNG"/>
</dbReference>
<comment type="caution">
    <text evidence="4">The sequence shown here is derived from an EMBL/GenBank/DDBJ whole genome shotgun (WGS) entry which is preliminary data.</text>
</comment>
<sequence length="242" mass="28038">MSSTGTARFSLREHRISILSSPGSGKYTFILRYMGYRNCWGSIDEFYPKDDIHRRQCLIDDKIALTELYPIRNMSPDHFSMAVEDRQGFLLMYSITSRDSFEAISTFHQQIRQIKGEGPLPIVVVGNKCDMATVREVSIKEGRDLARSLGAGFIETSSRNSINIDESVYELVRRMRNLDELQEPEKENIKPRDEPDPPRTRTPRWHRRRIFSFRAAHAWPSVPGRLVRGAVRRLGRSKLMCF</sequence>
<dbReference type="PROSITE" id="PS51421">
    <property type="entry name" value="RAS"/>
    <property type="match status" value="1"/>
</dbReference>
<keyword evidence="1" id="KW-0547">Nucleotide-binding</keyword>